<accession>A0A2K2D081</accession>
<dbReference type="Proteomes" id="UP000008810">
    <property type="component" value="Chromosome 3"/>
</dbReference>
<name>A0A2K2D081_BRADI</name>
<reference evidence="1 2" key="1">
    <citation type="journal article" date="2010" name="Nature">
        <title>Genome sequencing and analysis of the model grass Brachypodium distachyon.</title>
        <authorList>
            <consortium name="International Brachypodium Initiative"/>
        </authorList>
    </citation>
    <scope>NUCLEOTIDE SEQUENCE [LARGE SCALE GENOMIC DNA]</scope>
    <source>
        <strain evidence="1 2">Bd21</strain>
    </source>
</reference>
<organism evidence="1">
    <name type="scientific">Brachypodium distachyon</name>
    <name type="common">Purple false brome</name>
    <name type="synonym">Trachynia distachya</name>
    <dbReference type="NCBI Taxonomy" id="15368"/>
    <lineage>
        <taxon>Eukaryota</taxon>
        <taxon>Viridiplantae</taxon>
        <taxon>Streptophyta</taxon>
        <taxon>Embryophyta</taxon>
        <taxon>Tracheophyta</taxon>
        <taxon>Spermatophyta</taxon>
        <taxon>Magnoliopsida</taxon>
        <taxon>Liliopsida</taxon>
        <taxon>Poales</taxon>
        <taxon>Poaceae</taxon>
        <taxon>BOP clade</taxon>
        <taxon>Pooideae</taxon>
        <taxon>Stipodae</taxon>
        <taxon>Brachypodieae</taxon>
        <taxon>Brachypodium</taxon>
    </lineage>
</organism>
<dbReference type="InParanoid" id="A0A2K2D081"/>
<sequence>MVAVEVLLSTLGPNFTCWVGATQKFNGLHHITLYKCTPHNRLWSVNSWQRLTCRSNDSSPSWTLNNLGFLLQQKMVLLPAITRIMPVHAFL</sequence>
<keyword evidence="3" id="KW-1185">Reference proteome</keyword>
<proteinExistence type="predicted"/>
<dbReference type="Gramene" id="PNT67684">
    <property type="protein sequence ID" value="PNT67684"/>
    <property type="gene ID" value="BRADI_3g30459v3"/>
</dbReference>
<gene>
    <name evidence="1" type="ORF">BRADI_3g30459v3</name>
</gene>
<dbReference type="EMBL" id="CM000882">
    <property type="protein sequence ID" value="PNT67684.1"/>
    <property type="molecule type" value="Genomic_DNA"/>
</dbReference>
<evidence type="ECO:0000313" key="1">
    <source>
        <dbReference type="EMBL" id="PNT67684.1"/>
    </source>
</evidence>
<reference evidence="2" key="3">
    <citation type="submission" date="2018-08" db="UniProtKB">
        <authorList>
            <consortium name="EnsemblPlants"/>
        </authorList>
    </citation>
    <scope>IDENTIFICATION</scope>
    <source>
        <strain evidence="2">cv. Bd21</strain>
    </source>
</reference>
<evidence type="ECO:0000313" key="2">
    <source>
        <dbReference type="EnsemblPlants" id="PNT67684"/>
    </source>
</evidence>
<protein>
    <submittedName>
        <fullName evidence="1 2">Uncharacterized protein</fullName>
    </submittedName>
</protein>
<dbReference type="EnsemblPlants" id="PNT67684">
    <property type="protein sequence ID" value="PNT67684"/>
    <property type="gene ID" value="BRADI_3g30459v3"/>
</dbReference>
<reference evidence="1" key="2">
    <citation type="submission" date="2017-06" db="EMBL/GenBank/DDBJ databases">
        <title>WGS assembly of Brachypodium distachyon.</title>
        <authorList>
            <consortium name="The International Brachypodium Initiative"/>
            <person name="Lucas S."/>
            <person name="Harmon-Smith M."/>
            <person name="Lail K."/>
            <person name="Tice H."/>
            <person name="Grimwood J."/>
            <person name="Bruce D."/>
            <person name="Barry K."/>
            <person name="Shu S."/>
            <person name="Lindquist E."/>
            <person name="Wang M."/>
            <person name="Pitluck S."/>
            <person name="Vogel J.P."/>
            <person name="Garvin D.F."/>
            <person name="Mockler T.C."/>
            <person name="Schmutz J."/>
            <person name="Rokhsar D."/>
            <person name="Bevan M.W."/>
        </authorList>
    </citation>
    <scope>NUCLEOTIDE SEQUENCE</scope>
    <source>
        <strain evidence="1">Bd21</strain>
    </source>
</reference>
<evidence type="ECO:0000313" key="3">
    <source>
        <dbReference type="Proteomes" id="UP000008810"/>
    </source>
</evidence>
<dbReference type="AlphaFoldDB" id="A0A2K2D081"/>